<dbReference type="GO" id="GO:0046854">
    <property type="term" value="P:phosphatidylinositol phosphate biosynthetic process"/>
    <property type="evidence" value="ECO:0007669"/>
    <property type="project" value="InterPro"/>
</dbReference>
<evidence type="ECO:0000256" key="4">
    <source>
        <dbReference type="ARBA" id="ARBA00022723"/>
    </source>
</evidence>
<feature type="binding site" evidence="7">
    <location>
        <position position="68"/>
    </location>
    <ligand>
        <name>Mg(2+)</name>
        <dbReference type="ChEBI" id="CHEBI:18420"/>
        <label>1</label>
        <note>catalytic</note>
    </ligand>
</feature>
<dbReference type="PRINTS" id="PR00377">
    <property type="entry name" value="IMPHPHTASES"/>
</dbReference>
<sequence>MDRDLYLEAALDAAYLAKGIHQYYREKGFTQSSKSTPTDLVTQADRESETAIRALLTSRFPGHGVLGEEEGQQGEGEFRWIVDPLDGTVNYAHGFPFYAVSIALEVRGQLELGVILDTARGELFTALRGAGARMNGRPIRVSRQTQLLGSLLATGFPYDVQRDSENLTYFQRALAKGLTVRRPGAAALDLAYVAAGRLEGFWEVKLNPWDVAAGWLLIEEAGGQVTGLHGEPYALGNRYLVASNQAIHAELIATLHGH</sequence>
<evidence type="ECO:0000256" key="8">
    <source>
        <dbReference type="RuleBase" id="RU364068"/>
    </source>
</evidence>
<comment type="similarity">
    <text evidence="3 8">Belongs to the inositol monophosphatase superfamily.</text>
</comment>
<dbReference type="CDD" id="cd01639">
    <property type="entry name" value="IMPase"/>
    <property type="match status" value="1"/>
</dbReference>
<dbReference type="Pfam" id="PF00459">
    <property type="entry name" value="Inositol_P"/>
    <property type="match status" value="1"/>
</dbReference>
<feature type="binding site" evidence="7">
    <location>
        <position position="210"/>
    </location>
    <ligand>
        <name>Mg(2+)</name>
        <dbReference type="ChEBI" id="CHEBI:18420"/>
        <label>1</label>
        <note>catalytic</note>
    </ligand>
</feature>
<feature type="binding site" evidence="7">
    <location>
        <position position="85"/>
    </location>
    <ligand>
        <name>Mg(2+)</name>
        <dbReference type="ChEBI" id="CHEBI:18420"/>
        <label>1</label>
        <note>catalytic</note>
    </ligand>
</feature>
<evidence type="ECO:0000313" key="9">
    <source>
        <dbReference type="EMBL" id="RIH92483.1"/>
    </source>
</evidence>
<proteinExistence type="inferred from homology"/>
<dbReference type="PROSITE" id="PS00629">
    <property type="entry name" value="IMP_1"/>
    <property type="match status" value="1"/>
</dbReference>
<dbReference type="PROSITE" id="PS00630">
    <property type="entry name" value="IMP_2"/>
    <property type="match status" value="1"/>
</dbReference>
<dbReference type="Gene3D" id="3.30.540.10">
    <property type="entry name" value="Fructose-1,6-Bisphosphatase, subunit A, domain 1"/>
    <property type="match status" value="1"/>
</dbReference>
<protein>
    <recommendedName>
        <fullName evidence="8">Inositol-1-monophosphatase</fullName>
        <ecNumber evidence="8">3.1.3.25</ecNumber>
    </recommendedName>
</protein>
<dbReference type="InterPro" id="IPR022337">
    <property type="entry name" value="Inositol_monophosphatase_SuhB"/>
</dbReference>
<dbReference type="InterPro" id="IPR000760">
    <property type="entry name" value="Inositol_monophosphatase-like"/>
</dbReference>
<dbReference type="AlphaFoldDB" id="A0A399F8R1"/>
<dbReference type="PRINTS" id="PR01959">
    <property type="entry name" value="SBIMPHPHTASE"/>
</dbReference>
<comment type="cofactor">
    <cofactor evidence="2 7 8">
        <name>Mg(2+)</name>
        <dbReference type="ChEBI" id="CHEBI:18420"/>
    </cofactor>
</comment>
<dbReference type="PANTHER" id="PTHR20854:SF4">
    <property type="entry name" value="INOSITOL-1-MONOPHOSPHATASE-RELATED"/>
    <property type="match status" value="1"/>
</dbReference>
<comment type="catalytic activity">
    <reaction evidence="1 8">
        <text>a myo-inositol phosphate + H2O = myo-inositol + phosphate</text>
        <dbReference type="Rhea" id="RHEA:24056"/>
        <dbReference type="ChEBI" id="CHEBI:15377"/>
        <dbReference type="ChEBI" id="CHEBI:17268"/>
        <dbReference type="ChEBI" id="CHEBI:43474"/>
        <dbReference type="ChEBI" id="CHEBI:84139"/>
        <dbReference type="EC" id="3.1.3.25"/>
    </reaction>
</comment>
<feature type="binding site" evidence="7">
    <location>
        <position position="83"/>
    </location>
    <ligand>
        <name>Mg(2+)</name>
        <dbReference type="ChEBI" id="CHEBI:18420"/>
        <label>1</label>
        <note>catalytic</note>
    </ligand>
</feature>
<evidence type="ECO:0000313" key="10">
    <source>
        <dbReference type="Proteomes" id="UP000266178"/>
    </source>
</evidence>
<dbReference type="PANTHER" id="PTHR20854">
    <property type="entry name" value="INOSITOL MONOPHOSPHATASE"/>
    <property type="match status" value="1"/>
</dbReference>
<dbReference type="Proteomes" id="UP000266178">
    <property type="component" value="Unassembled WGS sequence"/>
</dbReference>
<dbReference type="GO" id="GO:0006020">
    <property type="term" value="P:inositol metabolic process"/>
    <property type="evidence" value="ECO:0007669"/>
    <property type="project" value="TreeGrafter"/>
</dbReference>
<evidence type="ECO:0000256" key="1">
    <source>
        <dbReference type="ARBA" id="ARBA00001033"/>
    </source>
</evidence>
<evidence type="ECO:0000256" key="3">
    <source>
        <dbReference type="ARBA" id="ARBA00009759"/>
    </source>
</evidence>
<dbReference type="EMBL" id="QWLB01000019">
    <property type="protein sequence ID" value="RIH92483.1"/>
    <property type="molecule type" value="Genomic_DNA"/>
</dbReference>
<reference evidence="9 10" key="1">
    <citation type="submission" date="2018-08" db="EMBL/GenBank/DDBJ databases">
        <title>Meiothermus granaticius genome AF-68 sequencing project.</title>
        <authorList>
            <person name="Da Costa M.S."/>
            <person name="Albuquerque L."/>
            <person name="Raposo P."/>
            <person name="Froufe H.J.C."/>
            <person name="Barroso C.S."/>
            <person name="Egas C."/>
        </authorList>
    </citation>
    <scope>NUCLEOTIDE SEQUENCE [LARGE SCALE GENOMIC DNA]</scope>
    <source>
        <strain evidence="9 10">AF-68</strain>
    </source>
</reference>
<gene>
    <name evidence="9" type="primary">suhB</name>
    <name evidence="9" type="ORF">Mgrana_01643</name>
</gene>
<dbReference type="InterPro" id="IPR020550">
    <property type="entry name" value="Inositol_monophosphatase_CS"/>
</dbReference>
<dbReference type="OrthoDB" id="9772456at2"/>
<dbReference type="Gene3D" id="3.40.190.80">
    <property type="match status" value="1"/>
</dbReference>
<dbReference type="GO" id="GO:0007165">
    <property type="term" value="P:signal transduction"/>
    <property type="evidence" value="ECO:0007669"/>
    <property type="project" value="TreeGrafter"/>
</dbReference>
<keyword evidence="5 8" id="KW-0378">Hydrolase</keyword>
<dbReference type="InterPro" id="IPR020583">
    <property type="entry name" value="Inositol_monoP_metal-BS"/>
</dbReference>
<dbReference type="InterPro" id="IPR033942">
    <property type="entry name" value="IMPase"/>
</dbReference>
<keyword evidence="4 7" id="KW-0479">Metal-binding</keyword>
<dbReference type="GO" id="GO:0008934">
    <property type="term" value="F:inositol monophosphate 1-phosphatase activity"/>
    <property type="evidence" value="ECO:0007669"/>
    <property type="project" value="InterPro"/>
</dbReference>
<accession>A0A399F8R1</accession>
<evidence type="ECO:0000256" key="5">
    <source>
        <dbReference type="ARBA" id="ARBA00022801"/>
    </source>
</evidence>
<keyword evidence="10" id="KW-1185">Reference proteome</keyword>
<dbReference type="SUPFAM" id="SSF56655">
    <property type="entry name" value="Carbohydrate phosphatase"/>
    <property type="match status" value="1"/>
</dbReference>
<evidence type="ECO:0000256" key="6">
    <source>
        <dbReference type="ARBA" id="ARBA00022842"/>
    </source>
</evidence>
<name>A0A399F8R1_9DEIN</name>
<comment type="caution">
    <text evidence="9">The sequence shown here is derived from an EMBL/GenBank/DDBJ whole genome shotgun (WGS) entry which is preliminary data.</text>
</comment>
<keyword evidence="6 7" id="KW-0460">Magnesium</keyword>
<dbReference type="FunFam" id="3.30.540.10:FF:000003">
    <property type="entry name" value="Inositol-1-monophosphatase"/>
    <property type="match status" value="1"/>
</dbReference>
<dbReference type="GO" id="GO:0046872">
    <property type="term" value="F:metal ion binding"/>
    <property type="evidence" value="ECO:0007669"/>
    <property type="project" value="UniProtKB-KW"/>
</dbReference>
<organism evidence="9 10">
    <name type="scientific">Meiothermus granaticius NBRC 107808</name>
    <dbReference type="NCBI Taxonomy" id="1227551"/>
    <lineage>
        <taxon>Bacteria</taxon>
        <taxon>Thermotogati</taxon>
        <taxon>Deinococcota</taxon>
        <taxon>Deinococci</taxon>
        <taxon>Thermales</taxon>
        <taxon>Thermaceae</taxon>
        <taxon>Meiothermus</taxon>
    </lineage>
</organism>
<dbReference type="EC" id="3.1.3.25" evidence="8"/>
<evidence type="ECO:0000256" key="2">
    <source>
        <dbReference type="ARBA" id="ARBA00001946"/>
    </source>
</evidence>
<dbReference type="RefSeq" id="WP_119357130.1">
    <property type="nucleotide sequence ID" value="NZ_BJXM01000009.1"/>
</dbReference>
<evidence type="ECO:0000256" key="7">
    <source>
        <dbReference type="PIRSR" id="PIRSR600760-2"/>
    </source>
</evidence>
<feature type="binding site" evidence="7">
    <location>
        <position position="86"/>
    </location>
    <ligand>
        <name>Mg(2+)</name>
        <dbReference type="ChEBI" id="CHEBI:18420"/>
        <label>1</label>
        <note>catalytic</note>
    </ligand>
</feature>